<gene>
    <name evidence="1" type="ORF">PENTCL1PPCAC_26067</name>
</gene>
<keyword evidence="2" id="KW-1185">Reference proteome</keyword>
<evidence type="ECO:0000313" key="1">
    <source>
        <dbReference type="EMBL" id="GMT03893.1"/>
    </source>
</evidence>
<accession>A0AAV5UC11</accession>
<proteinExistence type="predicted"/>
<comment type="caution">
    <text evidence="1">The sequence shown here is derived from an EMBL/GenBank/DDBJ whole genome shotgun (WGS) entry which is preliminary data.</text>
</comment>
<feature type="non-terminal residue" evidence="1">
    <location>
        <position position="83"/>
    </location>
</feature>
<protein>
    <submittedName>
        <fullName evidence="1">Uncharacterized protein</fullName>
    </submittedName>
</protein>
<name>A0AAV5UC11_9BILA</name>
<evidence type="ECO:0000313" key="2">
    <source>
        <dbReference type="Proteomes" id="UP001432027"/>
    </source>
</evidence>
<sequence length="83" mass="9329">SLRETEEKVESDTIVKMEPIDADYDILNGVDCSSDVKEELVDDYEDDKLAVRLMIDGNQTAVFNFLLTFSNTMAEGNSAEDPY</sequence>
<feature type="non-terminal residue" evidence="1">
    <location>
        <position position="1"/>
    </location>
</feature>
<reference evidence="1" key="1">
    <citation type="submission" date="2023-10" db="EMBL/GenBank/DDBJ databases">
        <title>Genome assembly of Pristionchus species.</title>
        <authorList>
            <person name="Yoshida K."/>
            <person name="Sommer R.J."/>
        </authorList>
    </citation>
    <scope>NUCLEOTIDE SEQUENCE</scope>
    <source>
        <strain evidence="1">RS0144</strain>
    </source>
</reference>
<dbReference type="AlphaFoldDB" id="A0AAV5UC11"/>
<organism evidence="1 2">
    <name type="scientific">Pristionchus entomophagus</name>
    <dbReference type="NCBI Taxonomy" id="358040"/>
    <lineage>
        <taxon>Eukaryota</taxon>
        <taxon>Metazoa</taxon>
        <taxon>Ecdysozoa</taxon>
        <taxon>Nematoda</taxon>
        <taxon>Chromadorea</taxon>
        <taxon>Rhabditida</taxon>
        <taxon>Rhabditina</taxon>
        <taxon>Diplogasteromorpha</taxon>
        <taxon>Diplogasteroidea</taxon>
        <taxon>Neodiplogasteridae</taxon>
        <taxon>Pristionchus</taxon>
    </lineage>
</organism>
<dbReference type="Proteomes" id="UP001432027">
    <property type="component" value="Unassembled WGS sequence"/>
</dbReference>
<dbReference type="EMBL" id="BTSX01000006">
    <property type="protein sequence ID" value="GMT03893.1"/>
    <property type="molecule type" value="Genomic_DNA"/>
</dbReference>